<reference evidence="3" key="1">
    <citation type="submission" date="2025-08" db="UniProtKB">
        <authorList>
            <consortium name="RefSeq"/>
        </authorList>
    </citation>
    <scope>IDENTIFICATION</scope>
    <source>
        <tissue evidence="3">Blood</tissue>
    </source>
</reference>
<feature type="compositionally biased region" description="Low complexity" evidence="1">
    <location>
        <begin position="19"/>
        <end position="30"/>
    </location>
</feature>
<dbReference type="KEGG" id="pcoo:112863174"/>
<sequence length="136" mass="14203">MTGRQKPPAAVPTTRKPQAKAQARRVASAAGLRGERVPRAGEAAPAAKRWAGTCREQAPEHDAVRLEQMNQTRVSWDTCSSAEAPAGIHIGGPTGSGGAGGAALPSPQCHPPPRRKWTQEEESEKSGGSLGFGLFD</sequence>
<gene>
    <name evidence="3" type="primary">LOC112863174</name>
</gene>
<proteinExistence type="predicted"/>
<name>A0A6P6I233_PUMCO</name>
<feature type="region of interest" description="Disordered" evidence="1">
    <location>
        <begin position="1"/>
        <end position="54"/>
    </location>
</feature>
<evidence type="ECO:0000256" key="1">
    <source>
        <dbReference type="SAM" id="MobiDB-lite"/>
    </source>
</evidence>
<dbReference type="Proteomes" id="UP000515131">
    <property type="component" value="Unplaced"/>
</dbReference>
<feature type="compositionally biased region" description="Gly residues" evidence="1">
    <location>
        <begin position="89"/>
        <end position="101"/>
    </location>
</feature>
<feature type="region of interest" description="Disordered" evidence="1">
    <location>
        <begin position="84"/>
        <end position="136"/>
    </location>
</feature>
<dbReference type="AlphaFoldDB" id="A0A6P6I233"/>
<accession>A0A6P6I233</accession>
<protein>
    <submittedName>
        <fullName evidence="3">60S acidic ribosomal protein P2-like</fullName>
    </submittedName>
</protein>
<dbReference type="RefSeq" id="XP_025782071.1">
    <property type="nucleotide sequence ID" value="XM_025926286.1"/>
</dbReference>
<evidence type="ECO:0000313" key="2">
    <source>
        <dbReference type="Proteomes" id="UP000515131"/>
    </source>
</evidence>
<organism evidence="2 3">
    <name type="scientific">Puma concolor</name>
    <name type="common">Mountain lion</name>
    <name type="synonym">Felis concolor</name>
    <dbReference type="NCBI Taxonomy" id="9696"/>
    <lineage>
        <taxon>Eukaryota</taxon>
        <taxon>Metazoa</taxon>
        <taxon>Chordata</taxon>
        <taxon>Craniata</taxon>
        <taxon>Vertebrata</taxon>
        <taxon>Euteleostomi</taxon>
        <taxon>Mammalia</taxon>
        <taxon>Eutheria</taxon>
        <taxon>Laurasiatheria</taxon>
        <taxon>Carnivora</taxon>
        <taxon>Feliformia</taxon>
        <taxon>Felidae</taxon>
        <taxon>Felinae</taxon>
        <taxon>Puma</taxon>
    </lineage>
</organism>
<keyword evidence="2" id="KW-1185">Reference proteome</keyword>
<dbReference type="GeneID" id="112863174"/>
<evidence type="ECO:0000313" key="3">
    <source>
        <dbReference type="RefSeq" id="XP_025782071.1"/>
    </source>
</evidence>